<gene>
    <name evidence="7" type="ORF">C7212DRAFT_274584</name>
</gene>
<evidence type="ECO:0000256" key="2">
    <source>
        <dbReference type="ARBA" id="ARBA00022801"/>
    </source>
</evidence>
<dbReference type="EMBL" id="PYWC01000005">
    <property type="protein sequence ID" value="PWW80004.1"/>
    <property type="molecule type" value="Genomic_DNA"/>
</dbReference>
<dbReference type="OrthoDB" id="422663at2759"/>
<dbReference type="InterPro" id="IPR011545">
    <property type="entry name" value="DEAD/DEAH_box_helicase_dom"/>
</dbReference>
<dbReference type="PROSITE" id="PS51192">
    <property type="entry name" value="HELICASE_ATP_BIND_1"/>
    <property type="match status" value="1"/>
</dbReference>
<keyword evidence="8" id="KW-1185">Reference proteome</keyword>
<comment type="caution">
    <text evidence="7">The sequence shown here is derived from an EMBL/GenBank/DDBJ whole genome shotgun (WGS) entry which is preliminary data.</text>
</comment>
<evidence type="ECO:0000313" key="8">
    <source>
        <dbReference type="Proteomes" id="UP000246991"/>
    </source>
</evidence>
<feature type="domain" description="Helicase ATP-binding" evidence="6">
    <location>
        <begin position="160"/>
        <end position="376"/>
    </location>
</feature>
<comment type="domain">
    <text evidence="4">The Q motif is unique to and characteristic of the DEAD box family of RNA helicases and controls ATP binding and hydrolysis.</text>
</comment>
<dbReference type="GO" id="GO:0003723">
    <property type="term" value="F:RNA binding"/>
    <property type="evidence" value="ECO:0007669"/>
    <property type="project" value="UniProtKB-UniRule"/>
</dbReference>
<dbReference type="SMART" id="SM00487">
    <property type="entry name" value="DEXDc"/>
    <property type="match status" value="1"/>
</dbReference>
<accession>A0A317T095</accession>
<dbReference type="AlphaFoldDB" id="A0A317T095"/>
<feature type="region of interest" description="Disordered" evidence="5">
    <location>
        <begin position="98"/>
        <end position="122"/>
    </location>
</feature>
<keyword evidence="4" id="KW-0694">RNA-binding</keyword>
<protein>
    <recommendedName>
        <fullName evidence="4">ATP-dependent RNA helicase</fullName>
        <ecNumber evidence="4">3.6.4.13</ecNumber>
    </recommendedName>
</protein>
<keyword evidence="3 4" id="KW-0067">ATP-binding</keyword>
<dbReference type="STRING" id="42249.A0A317T095"/>
<sequence length="454" mass="49356">MIVNFDIGPDAFTTAIPKFKGGRWKDRLKAKKAVEHRARKRAIETAEFNIVRTIPITAPKTTATTVKPKHGDEKSKQKPAPQTIKAAEFVSSLWTGNPEALSATTGDKEEEGEANEPSNAPLADGSATFVTLGLSPILANHLARKLALRAPTAIQRSAIPELISTDSDAFIQAETGSGKTLTYLLPIVNRIMGLSAPPPSASQDGKSIAKRTRHSGLYAIILAPTRELCRQISTVLSTLIHCKNGPHWIVPGAVSGGEKKKSEKARLRKGINILVATPGRLLDHLQNTESLDVSRARWVVLDEGDRLMELGFEETIGNILGILEKKSKLPKNGEEAAGWESEAGLPRRRVSMLCSATMKANVQRLGDISLKEALYIKAEKGYEGTGQGSKNEEEGFQAPAQLGQSYVIVPAKLRLVGLNAILRRAFIRQTASPKIIVFFSCSDSVDFHFQVFSR</sequence>
<feature type="region of interest" description="Disordered" evidence="5">
    <location>
        <begin position="61"/>
        <end position="82"/>
    </location>
</feature>
<dbReference type="CDD" id="cd17949">
    <property type="entry name" value="DEADc_DDX31"/>
    <property type="match status" value="1"/>
</dbReference>
<dbReference type="SUPFAM" id="SSF52540">
    <property type="entry name" value="P-loop containing nucleoside triphosphate hydrolases"/>
    <property type="match status" value="1"/>
</dbReference>
<keyword evidence="2 4" id="KW-0378">Hydrolase</keyword>
<comment type="function">
    <text evidence="4">RNA helicase.</text>
</comment>
<dbReference type="PANTHER" id="PTHR24031">
    <property type="entry name" value="RNA HELICASE"/>
    <property type="match status" value="1"/>
</dbReference>
<dbReference type="GO" id="GO:0016787">
    <property type="term" value="F:hydrolase activity"/>
    <property type="evidence" value="ECO:0007669"/>
    <property type="project" value="UniProtKB-KW"/>
</dbReference>
<evidence type="ECO:0000256" key="4">
    <source>
        <dbReference type="RuleBase" id="RU365068"/>
    </source>
</evidence>
<dbReference type="Gene3D" id="3.40.50.300">
    <property type="entry name" value="P-loop containing nucleotide triphosphate hydrolases"/>
    <property type="match status" value="1"/>
</dbReference>
<dbReference type="Pfam" id="PF00270">
    <property type="entry name" value="DEAD"/>
    <property type="match status" value="1"/>
</dbReference>
<comment type="similarity">
    <text evidence="4">Belongs to the DEAD box helicase family.</text>
</comment>
<evidence type="ECO:0000256" key="3">
    <source>
        <dbReference type="ARBA" id="ARBA00022840"/>
    </source>
</evidence>
<name>A0A317T095_9PEZI</name>
<proteinExistence type="inferred from homology"/>
<keyword evidence="1 4" id="KW-0547">Nucleotide-binding</keyword>
<organism evidence="7 8">
    <name type="scientific">Tuber magnatum</name>
    <name type="common">white Piedmont truffle</name>
    <dbReference type="NCBI Taxonomy" id="42249"/>
    <lineage>
        <taxon>Eukaryota</taxon>
        <taxon>Fungi</taxon>
        <taxon>Dikarya</taxon>
        <taxon>Ascomycota</taxon>
        <taxon>Pezizomycotina</taxon>
        <taxon>Pezizomycetes</taxon>
        <taxon>Pezizales</taxon>
        <taxon>Tuberaceae</taxon>
        <taxon>Tuber</taxon>
    </lineage>
</organism>
<feature type="non-terminal residue" evidence="7">
    <location>
        <position position="454"/>
    </location>
</feature>
<dbReference type="GO" id="GO:0005524">
    <property type="term" value="F:ATP binding"/>
    <property type="evidence" value="ECO:0007669"/>
    <property type="project" value="UniProtKB-UniRule"/>
</dbReference>
<dbReference type="GO" id="GO:0003724">
    <property type="term" value="F:RNA helicase activity"/>
    <property type="evidence" value="ECO:0007669"/>
    <property type="project" value="UniProtKB-EC"/>
</dbReference>
<reference evidence="7 8" key="1">
    <citation type="submission" date="2018-03" db="EMBL/GenBank/DDBJ databases">
        <title>Genomes of Pezizomycetes fungi and the evolution of truffles.</title>
        <authorList>
            <person name="Murat C."/>
            <person name="Payen T."/>
            <person name="Noel B."/>
            <person name="Kuo A."/>
            <person name="Martin F.M."/>
        </authorList>
    </citation>
    <scope>NUCLEOTIDE SEQUENCE [LARGE SCALE GENOMIC DNA]</scope>
    <source>
        <strain evidence="7">091103-1</strain>
    </source>
</reference>
<dbReference type="InterPro" id="IPR014001">
    <property type="entry name" value="Helicase_ATP-bd"/>
</dbReference>
<evidence type="ECO:0000256" key="5">
    <source>
        <dbReference type="SAM" id="MobiDB-lite"/>
    </source>
</evidence>
<evidence type="ECO:0000313" key="7">
    <source>
        <dbReference type="EMBL" id="PWW80004.1"/>
    </source>
</evidence>
<dbReference type="Proteomes" id="UP000246991">
    <property type="component" value="Unassembled WGS sequence"/>
</dbReference>
<evidence type="ECO:0000259" key="6">
    <source>
        <dbReference type="PROSITE" id="PS51192"/>
    </source>
</evidence>
<keyword evidence="4" id="KW-0347">Helicase</keyword>
<evidence type="ECO:0000256" key="1">
    <source>
        <dbReference type="ARBA" id="ARBA00022741"/>
    </source>
</evidence>
<dbReference type="EC" id="3.6.4.13" evidence="4"/>
<comment type="catalytic activity">
    <reaction evidence="4">
        <text>ATP + H2O = ADP + phosphate + H(+)</text>
        <dbReference type="Rhea" id="RHEA:13065"/>
        <dbReference type="ChEBI" id="CHEBI:15377"/>
        <dbReference type="ChEBI" id="CHEBI:15378"/>
        <dbReference type="ChEBI" id="CHEBI:30616"/>
        <dbReference type="ChEBI" id="CHEBI:43474"/>
        <dbReference type="ChEBI" id="CHEBI:456216"/>
        <dbReference type="EC" id="3.6.4.13"/>
    </reaction>
</comment>
<dbReference type="InterPro" id="IPR027417">
    <property type="entry name" value="P-loop_NTPase"/>
</dbReference>